<feature type="region of interest" description="Disordered" evidence="1">
    <location>
        <begin position="115"/>
        <end position="146"/>
    </location>
</feature>
<dbReference type="InParanoid" id="A0A2H3ELZ7"/>
<dbReference type="Proteomes" id="UP000217790">
    <property type="component" value="Unassembled WGS sequence"/>
</dbReference>
<evidence type="ECO:0000256" key="2">
    <source>
        <dbReference type="SAM" id="Phobius"/>
    </source>
</evidence>
<evidence type="ECO:0000256" key="1">
    <source>
        <dbReference type="SAM" id="MobiDB-lite"/>
    </source>
</evidence>
<dbReference type="OrthoDB" id="2917548at2759"/>
<keyword evidence="2" id="KW-0472">Membrane</keyword>
<reference evidence="4" key="1">
    <citation type="journal article" date="2017" name="Nat. Ecol. Evol.">
        <title>Genome expansion and lineage-specific genetic innovations in the forest pathogenic fungi Armillaria.</title>
        <authorList>
            <person name="Sipos G."/>
            <person name="Prasanna A.N."/>
            <person name="Walter M.C."/>
            <person name="O'Connor E."/>
            <person name="Balint B."/>
            <person name="Krizsan K."/>
            <person name="Kiss B."/>
            <person name="Hess J."/>
            <person name="Varga T."/>
            <person name="Slot J."/>
            <person name="Riley R."/>
            <person name="Boka B."/>
            <person name="Rigling D."/>
            <person name="Barry K."/>
            <person name="Lee J."/>
            <person name="Mihaltcheva S."/>
            <person name="LaButti K."/>
            <person name="Lipzen A."/>
            <person name="Waldron R."/>
            <person name="Moloney N.M."/>
            <person name="Sperisen C."/>
            <person name="Kredics L."/>
            <person name="Vagvoelgyi C."/>
            <person name="Patrignani A."/>
            <person name="Fitzpatrick D."/>
            <person name="Nagy I."/>
            <person name="Doyle S."/>
            <person name="Anderson J.B."/>
            <person name="Grigoriev I.V."/>
            <person name="Gueldener U."/>
            <person name="Muensterkoetter M."/>
            <person name="Nagy L.G."/>
        </authorList>
    </citation>
    <scope>NUCLEOTIDE SEQUENCE [LARGE SCALE GENOMIC DNA]</scope>
    <source>
        <strain evidence="4">Ar21-2</strain>
    </source>
</reference>
<feature type="transmembrane region" description="Helical" evidence="2">
    <location>
        <begin position="592"/>
        <end position="612"/>
    </location>
</feature>
<gene>
    <name evidence="3" type="ORF">ARMGADRAFT_979631</name>
</gene>
<name>A0A2H3ELZ7_ARMGA</name>
<feature type="transmembrane region" description="Helical" evidence="2">
    <location>
        <begin position="658"/>
        <end position="678"/>
    </location>
</feature>
<evidence type="ECO:0000313" key="3">
    <source>
        <dbReference type="EMBL" id="PBL04203.1"/>
    </source>
</evidence>
<keyword evidence="2" id="KW-0812">Transmembrane</keyword>
<dbReference type="EMBL" id="KZ293644">
    <property type="protein sequence ID" value="PBL04203.1"/>
    <property type="molecule type" value="Genomic_DNA"/>
</dbReference>
<feature type="compositionally biased region" description="Polar residues" evidence="1">
    <location>
        <begin position="135"/>
        <end position="146"/>
    </location>
</feature>
<evidence type="ECO:0008006" key="5">
    <source>
        <dbReference type="Google" id="ProtNLM"/>
    </source>
</evidence>
<evidence type="ECO:0000313" key="4">
    <source>
        <dbReference type="Proteomes" id="UP000217790"/>
    </source>
</evidence>
<proteinExistence type="predicted"/>
<keyword evidence="4" id="KW-1185">Reference proteome</keyword>
<keyword evidence="2" id="KW-1133">Transmembrane helix</keyword>
<organism evidence="3 4">
    <name type="scientific">Armillaria gallica</name>
    <name type="common">Bulbous honey fungus</name>
    <name type="synonym">Armillaria bulbosa</name>
    <dbReference type="NCBI Taxonomy" id="47427"/>
    <lineage>
        <taxon>Eukaryota</taxon>
        <taxon>Fungi</taxon>
        <taxon>Dikarya</taxon>
        <taxon>Basidiomycota</taxon>
        <taxon>Agaricomycotina</taxon>
        <taxon>Agaricomycetes</taxon>
        <taxon>Agaricomycetidae</taxon>
        <taxon>Agaricales</taxon>
        <taxon>Marasmiineae</taxon>
        <taxon>Physalacriaceae</taxon>
        <taxon>Armillaria</taxon>
    </lineage>
</organism>
<protein>
    <recommendedName>
        <fullName evidence="5">WW domain-containing protein</fullName>
    </recommendedName>
</protein>
<dbReference type="AlphaFoldDB" id="A0A2H3ELZ7"/>
<accession>A0A2H3ELZ7</accession>
<dbReference type="OMA" id="YFADHMH"/>
<sequence>MYLPQWLLKALRRVLHGHAGGRSPLKAILFLWRFFRHFFRRFSRAQDDGEPDKPPRHIVDQVSYLPQGVESTTCTMSLAVDDDTDESVMSVVCRSTALPNDPRISHDGHLPLHGSCPSSITPSPIEGSLHLDASSKPNPSRLSEDTGTIALNSATDAHLNSSHAHLPSARSTSGENSFPSDSGAVAYAVVTSLPVIAPWAPWHGGQNENNLSTLSSAHPFFVPVFPGILRKCATRLRNPHHPNGAWIAPLTTSFTLDGVPSGWSLHVNTAGARYYVHEKMFHASVNALSKPHGSLLRIFTFEDTVLPAVLQELTRFLDNIISYMHTKGITLPSKVDLVMSFGEEFEDGTHICTYYFADHMHCSIFWVDGFNADMHPDVKQYNTSEPSHLAHAIEAEYWLHSGLFPMCQEMTGNTIEEVNDFLIHSIAEKTWDPNFDAAQHVYTLPELQQYFSILNSIRNSPAQSYSCPGLVWTVALILEHRSRTRYVNFYAEPGPFLGSTPDDIKQPLRTMVIVLLSPLLFFAPDIHHTAFYEIWCKNISPTEWSAFIWKLSTEWQDFVINATVLLNVNIAFLAIQSIDNSSSDKERSPAQIASYVSTILSVGSISLGLLLLQKYRHKNRRVLPGPLPWEFLGIQKGDLGQRLGLETLAIMFSLPWALLMWAMIFFLAAFCLMCFTASSLLVRMTVGSALLAIGILIFWYLTISRERYELRWYVRAHVRLIKAWSRLPRGLSTHKFNMGWMKRMPWMSPNDVEMAPTSSHTMAAVVNDGATTCSHKTTSVSSYETALASSHSTMSLYDTASMRSHATNVDVV</sequence>
<feature type="transmembrane region" description="Helical" evidence="2">
    <location>
        <begin position="684"/>
        <end position="703"/>
    </location>
</feature>